<comment type="function">
    <text evidence="2">Catalyzes the 6-electron oxidation of protoporphyrinogen-IX to form protoporphyrin-IX.</text>
</comment>
<dbReference type="InterPro" id="IPR002937">
    <property type="entry name" value="Amino_oxidase"/>
</dbReference>
<protein>
    <recommendedName>
        <fullName evidence="5">protoporphyrinogen oxidase</fullName>
        <ecNumber evidence="5">1.3.3.4</ecNumber>
    </recommendedName>
</protein>
<dbReference type="FunFam" id="4.10.1000.40:FF:000002">
    <property type="entry name" value="Nuclear polyadenylated RNA-binding protein Nab2"/>
    <property type="match status" value="1"/>
</dbReference>
<dbReference type="Gene3D" id="3.50.50.60">
    <property type="entry name" value="FAD/NAD(P)-binding domain"/>
    <property type="match status" value="1"/>
</dbReference>
<keyword evidence="7" id="KW-0274">FAD</keyword>
<proteinExistence type="inferred from homology"/>
<evidence type="ECO:0000256" key="7">
    <source>
        <dbReference type="ARBA" id="ARBA00022827"/>
    </source>
</evidence>
<dbReference type="EC" id="1.3.3.4" evidence="5"/>
<feature type="domain" description="Nab2-like CCCH zinc finger" evidence="14">
    <location>
        <begin position="458"/>
        <end position="477"/>
    </location>
</feature>
<evidence type="ECO:0000256" key="9">
    <source>
        <dbReference type="ARBA" id="ARBA00023133"/>
    </source>
</evidence>
<evidence type="ECO:0000256" key="2">
    <source>
        <dbReference type="ARBA" id="ARBA00002600"/>
    </source>
</evidence>
<dbReference type="AlphaFoldDB" id="A0AAE0IPL7"/>
<reference evidence="15" key="1">
    <citation type="journal article" date="2023" name="Mol. Phylogenet. Evol.">
        <title>Genome-scale phylogeny and comparative genomics of the fungal order Sordariales.</title>
        <authorList>
            <person name="Hensen N."/>
            <person name="Bonometti L."/>
            <person name="Westerberg I."/>
            <person name="Brannstrom I.O."/>
            <person name="Guillou S."/>
            <person name="Cros-Aarteil S."/>
            <person name="Calhoun S."/>
            <person name="Haridas S."/>
            <person name="Kuo A."/>
            <person name="Mondo S."/>
            <person name="Pangilinan J."/>
            <person name="Riley R."/>
            <person name="LaButti K."/>
            <person name="Andreopoulos B."/>
            <person name="Lipzen A."/>
            <person name="Chen C."/>
            <person name="Yan M."/>
            <person name="Daum C."/>
            <person name="Ng V."/>
            <person name="Clum A."/>
            <person name="Steindorff A."/>
            <person name="Ohm R.A."/>
            <person name="Martin F."/>
            <person name="Silar P."/>
            <person name="Natvig D.O."/>
            <person name="Lalanne C."/>
            <person name="Gautier V."/>
            <person name="Ament-Velasquez S.L."/>
            <person name="Kruys A."/>
            <person name="Hutchinson M.I."/>
            <person name="Powell A.J."/>
            <person name="Barry K."/>
            <person name="Miller A.N."/>
            <person name="Grigoriev I.V."/>
            <person name="Debuchy R."/>
            <person name="Gladieux P."/>
            <person name="Hiltunen Thoren M."/>
            <person name="Johannesson H."/>
        </authorList>
    </citation>
    <scope>NUCLEOTIDE SEQUENCE</scope>
    <source>
        <strain evidence="15">CBS 118394</strain>
    </source>
</reference>
<dbReference type="NCBIfam" id="TIGR00562">
    <property type="entry name" value="proto_IX_ox"/>
    <property type="match status" value="1"/>
</dbReference>
<evidence type="ECO:0000256" key="10">
    <source>
        <dbReference type="ARBA" id="ARBA00023244"/>
    </source>
</evidence>
<evidence type="ECO:0000313" key="15">
    <source>
        <dbReference type="EMBL" id="KAK3328884.1"/>
    </source>
</evidence>
<dbReference type="PANTHER" id="PTHR42923">
    <property type="entry name" value="PROTOPORPHYRINOGEN OXIDASE"/>
    <property type="match status" value="1"/>
</dbReference>
<evidence type="ECO:0000256" key="5">
    <source>
        <dbReference type="ARBA" id="ARBA00012867"/>
    </source>
</evidence>
<comment type="pathway">
    <text evidence="3">Porphyrin-containing compound metabolism; protoporphyrin-IX biosynthesis; protoporphyrin-IX from protoporphyrinogen-IX: step 1/1.</text>
</comment>
<dbReference type="Pfam" id="PF01593">
    <property type="entry name" value="Amino_oxidase"/>
    <property type="match status" value="1"/>
</dbReference>
<keyword evidence="8" id="KW-0560">Oxidoreductase</keyword>
<dbReference type="GO" id="GO:0006783">
    <property type="term" value="P:heme biosynthetic process"/>
    <property type="evidence" value="ECO:0007669"/>
    <property type="project" value="UniProtKB-KW"/>
</dbReference>
<dbReference type="Proteomes" id="UP001283341">
    <property type="component" value="Unassembled WGS sequence"/>
</dbReference>
<feature type="region of interest" description="Disordered" evidence="12">
    <location>
        <begin position="272"/>
        <end position="352"/>
    </location>
</feature>
<dbReference type="GO" id="GO:0005743">
    <property type="term" value="C:mitochondrial inner membrane"/>
    <property type="evidence" value="ECO:0007669"/>
    <property type="project" value="TreeGrafter"/>
</dbReference>
<keyword evidence="9" id="KW-0350">Heme biosynthesis</keyword>
<dbReference type="Pfam" id="PF14608">
    <property type="entry name" value="zf-CCCH_2"/>
    <property type="match status" value="4"/>
</dbReference>
<feature type="region of interest" description="Disordered" evidence="12">
    <location>
        <begin position="124"/>
        <end position="144"/>
    </location>
</feature>
<evidence type="ECO:0000256" key="1">
    <source>
        <dbReference type="ARBA" id="ARBA00001974"/>
    </source>
</evidence>
<comment type="caution">
    <text evidence="15">The sequence shown here is derived from an EMBL/GenBank/DDBJ whole genome shotgun (WGS) entry which is preliminary data.</text>
</comment>
<feature type="compositionally biased region" description="Low complexity" evidence="12">
    <location>
        <begin position="302"/>
        <end position="335"/>
    </location>
</feature>
<evidence type="ECO:0000256" key="11">
    <source>
        <dbReference type="ARBA" id="ARBA00047554"/>
    </source>
</evidence>
<reference evidence="15" key="2">
    <citation type="submission" date="2023-06" db="EMBL/GenBank/DDBJ databases">
        <authorList>
            <consortium name="Lawrence Berkeley National Laboratory"/>
            <person name="Haridas S."/>
            <person name="Hensen N."/>
            <person name="Bonometti L."/>
            <person name="Westerberg I."/>
            <person name="Brannstrom I.O."/>
            <person name="Guillou S."/>
            <person name="Cros-Aarteil S."/>
            <person name="Calhoun S."/>
            <person name="Kuo A."/>
            <person name="Mondo S."/>
            <person name="Pangilinan J."/>
            <person name="Riley R."/>
            <person name="Labutti K."/>
            <person name="Andreopoulos B."/>
            <person name="Lipzen A."/>
            <person name="Chen C."/>
            <person name="Yanf M."/>
            <person name="Daum C."/>
            <person name="Ng V."/>
            <person name="Clum A."/>
            <person name="Steindorff A."/>
            <person name="Ohm R."/>
            <person name="Martin F."/>
            <person name="Silar P."/>
            <person name="Natvig D."/>
            <person name="Lalanne C."/>
            <person name="Gautier V."/>
            <person name="Ament-Velasquez S.L."/>
            <person name="Kruys A."/>
            <person name="Hutchinson M.I."/>
            <person name="Powell A.J."/>
            <person name="Barry K."/>
            <person name="Miller A.N."/>
            <person name="Grigoriev I.V."/>
            <person name="Debuchy R."/>
            <person name="Gladieux P."/>
            <person name="Thoren M.H."/>
            <person name="Johannesson H."/>
        </authorList>
    </citation>
    <scope>NUCLEOTIDE SEQUENCE</scope>
    <source>
        <strain evidence="15">CBS 118394</strain>
    </source>
</reference>
<dbReference type="SUPFAM" id="SSF54373">
    <property type="entry name" value="FAD-linked reductases, C-terminal domain"/>
    <property type="match status" value="1"/>
</dbReference>
<dbReference type="InterPro" id="IPR036188">
    <property type="entry name" value="FAD/NAD-bd_sf"/>
</dbReference>
<organism evidence="15 16">
    <name type="scientific">Apodospora peruviana</name>
    <dbReference type="NCBI Taxonomy" id="516989"/>
    <lineage>
        <taxon>Eukaryota</taxon>
        <taxon>Fungi</taxon>
        <taxon>Dikarya</taxon>
        <taxon>Ascomycota</taxon>
        <taxon>Pezizomycotina</taxon>
        <taxon>Sordariomycetes</taxon>
        <taxon>Sordariomycetidae</taxon>
        <taxon>Sordariales</taxon>
        <taxon>Lasiosphaeriaceae</taxon>
        <taxon>Apodospora</taxon>
    </lineage>
</organism>
<keyword evidence="10" id="KW-0627">Porphyrin biosynthesis</keyword>
<evidence type="ECO:0000256" key="4">
    <source>
        <dbReference type="ARBA" id="ARBA00010551"/>
    </source>
</evidence>
<dbReference type="EMBL" id="JAUEDM010000001">
    <property type="protein sequence ID" value="KAK3328884.1"/>
    <property type="molecule type" value="Genomic_DNA"/>
</dbReference>
<evidence type="ECO:0000259" key="13">
    <source>
        <dbReference type="Pfam" id="PF01593"/>
    </source>
</evidence>
<feature type="region of interest" description="Disordered" evidence="12">
    <location>
        <begin position="588"/>
        <end position="608"/>
    </location>
</feature>
<evidence type="ECO:0000259" key="14">
    <source>
        <dbReference type="Pfam" id="PF22683"/>
    </source>
</evidence>
<dbReference type="Gene3D" id="4.10.1000.40">
    <property type="match status" value="1"/>
</dbReference>
<feature type="region of interest" description="Disordered" evidence="12">
    <location>
        <begin position="169"/>
        <end position="193"/>
    </location>
</feature>
<dbReference type="InterPro" id="IPR050464">
    <property type="entry name" value="Zeta_carotene_desat/Oxidored"/>
</dbReference>
<dbReference type="PANTHER" id="PTHR42923:SF3">
    <property type="entry name" value="PROTOPORPHYRINOGEN OXIDASE"/>
    <property type="match status" value="1"/>
</dbReference>
<keyword evidence="16" id="KW-1185">Reference proteome</keyword>
<comment type="catalytic activity">
    <reaction evidence="11">
        <text>protoporphyrinogen IX + 3 O2 = protoporphyrin IX + 3 H2O2</text>
        <dbReference type="Rhea" id="RHEA:25576"/>
        <dbReference type="ChEBI" id="CHEBI:15379"/>
        <dbReference type="ChEBI" id="CHEBI:16240"/>
        <dbReference type="ChEBI" id="CHEBI:57306"/>
        <dbReference type="ChEBI" id="CHEBI:57307"/>
        <dbReference type="EC" id="1.3.3.4"/>
    </reaction>
</comment>
<dbReference type="Pfam" id="PF22683">
    <property type="entry name" value="Nab2-like_zf-CCCH"/>
    <property type="match status" value="1"/>
</dbReference>
<dbReference type="Gene3D" id="4.10.1000.30">
    <property type="match status" value="1"/>
</dbReference>
<evidence type="ECO:0000313" key="16">
    <source>
        <dbReference type="Proteomes" id="UP001283341"/>
    </source>
</evidence>
<comment type="similarity">
    <text evidence="4">Belongs to the protoporphyrinogen/coproporphyrinogen oxidase family. Protoporphyrinogen oxidase subfamily.</text>
</comment>
<feature type="domain" description="Amine oxidase" evidence="13">
    <location>
        <begin position="625"/>
        <end position="980"/>
    </location>
</feature>
<dbReference type="SUPFAM" id="SSF51905">
    <property type="entry name" value="FAD/NAD(P)-binding domain"/>
    <property type="match status" value="1"/>
</dbReference>
<name>A0AAE0IPL7_9PEZI</name>
<evidence type="ECO:0000256" key="3">
    <source>
        <dbReference type="ARBA" id="ARBA00005073"/>
    </source>
</evidence>
<evidence type="ECO:0000256" key="6">
    <source>
        <dbReference type="ARBA" id="ARBA00022630"/>
    </source>
</evidence>
<accession>A0AAE0IPL7</accession>
<evidence type="ECO:0000256" key="12">
    <source>
        <dbReference type="SAM" id="MobiDB-lite"/>
    </source>
</evidence>
<gene>
    <name evidence="15" type="ORF">B0H66DRAFT_487208</name>
</gene>
<dbReference type="InterPro" id="IPR055046">
    <property type="entry name" value="Nab2-like_Znf-CCCH"/>
</dbReference>
<comment type="cofactor">
    <cofactor evidence="1">
        <name>FAD</name>
        <dbReference type="ChEBI" id="CHEBI:57692"/>
    </cofactor>
</comment>
<sequence>MSVEVQLGTPLADALNMAIQGKIADLGWAGGGAEGAAMSEYFVLMLANGKTQNEIAAEISGDLLGLGPEDETAPAFAAWLFDQISTLSAQHPSAPAPEQNDANTAGDDPMDGGFDMDTMSDAPATEITAPTGPKAMRNGAAPRGREKRLVGQINRAMDRTNESVLHRVRGQSGNEGRIARTPPSGPRMGVGRQPRTTNIRAANVAQGLANMGGMPGGPPAMGGMNAMNGMNNMNGMNAGFMGPTPDIYAIMEQQNRMLAQMQQQLMAQNGMQMGQNGQHGHGKSLFERTSRPNNFQRGGRFQQHNGHQAQGQHHQAQQQQPQSGGAGQPEAAQQGEDTEMTQAKREPPNPDETICKYNLRCTNKECKFAHQSPAAPPNITIDVKDVCTYGVACKNRKCVGRHPSPATKVAHQSEQDCKFFPNCTNPHCPFKHPAMPPCRNGGECKVPNCKFTHLKMACKFRPCTNRFCAFSHEEGQRGTFHDKVWVANESGNKKPVSERKFVDESAPEELVLPGSEEHKPEASVPEVVLSCPTAYLSVFFALHPETCPLVTMYGTNLRCVARHSSSSSRSRRQALSLTTATTSTIRYKSTRTSNHDRQSQRTYTTTAVRRAPRQPSIGILGGGLTGLATAHFVTRYLPTAKVTLYEASDRLGGWVDTEEINVTTPDGTAGKVYFERGARMVKGAAPRSPSGWDALLFYDLVNTLKLADELRWSNLDAAAKGTYIYYPDHLVDLTIRFSGLLHRGQYLALIPHALDWIQKALTEPLVKDTIKSLSGMILRIPTKGPVPWVGADKDISLGHYIEYVTGSSAVVDNVVSAVIHGIYGGDVWKLSIFSSIMARRVRPRIKGDDGKNWLLATDLELAAAVKTDPPLPIADMLWFRNGFATLTDALAADLRKNPNVTIKVGDPVTSVRYHQKGAVGITTKKCKYTEDLHDKVLSTLFAGTLASLTQPKNLLPTLAKSEAVTIQIVNLWYPTPNLNHPASGFGYLIPQGVPYEQNPECALGVLFDSDREACFELNHPLPGDPSNQTSADTVPGTKFTVMLGGHYWDHLPKNQWPDHAQSIEMAKSVLARHLRIPQEETDKAVASTKLCRECIPQHYVGHRARMAAAEQELQAAFRGKLAVLGGSYQNPGVAPSLRAAWDIARQVTLEQGEELPKLTPDGVHVAEKIPKPFFPVGLTGLGRVAKPRQWAKSSAWPIYFLEDLYRSVRNRVEKIR</sequence>
<dbReference type="GO" id="GO:0004729">
    <property type="term" value="F:oxygen-dependent protoporphyrinogen oxidase activity"/>
    <property type="evidence" value="ECO:0007669"/>
    <property type="project" value="UniProtKB-EC"/>
</dbReference>
<evidence type="ECO:0000256" key="8">
    <source>
        <dbReference type="ARBA" id="ARBA00023002"/>
    </source>
</evidence>
<keyword evidence="6" id="KW-0285">Flavoprotein</keyword>
<feature type="region of interest" description="Disordered" evidence="12">
    <location>
        <begin position="89"/>
        <end position="110"/>
    </location>
</feature>
<dbReference type="InterPro" id="IPR004572">
    <property type="entry name" value="Protoporphyrinogen_oxidase"/>
</dbReference>